<protein>
    <submittedName>
        <fullName evidence="1">10005_t:CDS:1</fullName>
    </submittedName>
</protein>
<evidence type="ECO:0000313" key="1">
    <source>
        <dbReference type="EMBL" id="CAG8726109.1"/>
    </source>
</evidence>
<feature type="non-terminal residue" evidence="1">
    <location>
        <position position="1"/>
    </location>
</feature>
<keyword evidence="2" id="KW-1185">Reference proteome</keyword>
<name>A0ACA9PUZ3_9GLOM</name>
<reference evidence="1" key="1">
    <citation type="submission" date="2021-06" db="EMBL/GenBank/DDBJ databases">
        <authorList>
            <person name="Kallberg Y."/>
            <person name="Tangrot J."/>
            <person name="Rosling A."/>
        </authorList>
    </citation>
    <scope>NUCLEOTIDE SEQUENCE</scope>
    <source>
        <strain evidence="1">CL356</strain>
    </source>
</reference>
<dbReference type="EMBL" id="CAJVPT010040692">
    <property type="protein sequence ID" value="CAG8726109.1"/>
    <property type="molecule type" value="Genomic_DNA"/>
</dbReference>
<accession>A0ACA9PUZ3</accession>
<dbReference type="Proteomes" id="UP000789525">
    <property type="component" value="Unassembled WGS sequence"/>
</dbReference>
<proteinExistence type="predicted"/>
<sequence length="370" mass="40417">HLVVARDNLLRLFEVRRQRRTENLIPSDEEPHSSTGISHSTRLYLIRQQSLYGIVTGLASVKTLATEVDGCDRLLISFKDAKSTGDTLIDANPVSDLPYSPSFVLGYNEIDEHIRNVVDVVFLPGFNTPTVAILFQPGQTWTGRLKETKDNTCLFVVSLDIVTRSYQVIMTVERLPYDSLYLVPCPHYVGGVILVSGNSLIHVDHASKTVILPVSGWAHRITDVPLGPADPFEDISLEGSRAVFIDDITLLIVLETGTVRTLRIQHEGRLVRALALQAPIGILPPPSAVISSHSLVFVASSSAQSVLLQVDIPTPKNPPTDDMEPEQTSGIDLLEIESPVVTSIPAFNEDSQALPSLLPQDSLEDPGVLT</sequence>
<feature type="non-terminal residue" evidence="1">
    <location>
        <position position="370"/>
    </location>
</feature>
<gene>
    <name evidence="1" type="ORF">ACOLOM_LOCUS11380</name>
</gene>
<organism evidence="1 2">
    <name type="scientific">Acaulospora colombiana</name>
    <dbReference type="NCBI Taxonomy" id="27376"/>
    <lineage>
        <taxon>Eukaryota</taxon>
        <taxon>Fungi</taxon>
        <taxon>Fungi incertae sedis</taxon>
        <taxon>Mucoromycota</taxon>
        <taxon>Glomeromycotina</taxon>
        <taxon>Glomeromycetes</taxon>
        <taxon>Diversisporales</taxon>
        <taxon>Acaulosporaceae</taxon>
        <taxon>Acaulospora</taxon>
    </lineage>
</organism>
<comment type="caution">
    <text evidence="1">The sequence shown here is derived from an EMBL/GenBank/DDBJ whole genome shotgun (WGS) entry which is preliminary data.</text>
</comment>
<evidence type="ECO:0000313" key="2">
    <source>
        <dbReference type="Proteomes" id="UP000789525"/>
    </source>
</evidence>